<proteinExistence type="predicted"/>
<keyword evidence="13" id="KW-1185">Reference proteome</keyword>
<dbReference type="EC" id="2.7.11.22" evidence="1"/>
<dbReference type="PROSITE" id="PS00108">
    <property type="entry name" value="PROTEIN_KINASE_ST"/>
    <property type="match status" value="1"/>
</dbReference>
<keyword evidence="3" id="KW-0808">Transferase</keyword>
<evidence type="ECO:0000256" key="8">
    <source>
        <dbReference type="ARBA" id="ARBA00048367"/>
    </source>
</evidence>
<dbReference type="InterPro" id="IPR000719">
    <property type="entry name" value="Prot_kinase_dom"/>
</dbReference>
<feature type="region of interest" description="Disordered" evidence="10">
    <location>
        <begin position="609"/>
        <end position="775"/>
    </location>
</feature>
<dbReference type="GO" id="GO:0005524">
    <property type="term" value="F:ATP binding"/>
    <property type="evidence" value="ECO:0007669"/>
    <property type="project" value="UniProtKB-UniRule"/>
</dbReference>
<dbReference type="VEuPathDB" id="TriTrypDB:LDHU3_28.0790"/>
<feature type="compositionally biased region" description="Basic and acidic residues" evidence="10">
    <location>
        <begin position="328"/>
        <end position="342"/>
    </location>
</feature>
<dbReference type="InterPro" id="IPR011009">
    <property type="entry name" value="Kinase-like_dom_sf"/>
</dbReference>
<accession>A0A3S7X185</accession>
<dbReference type="EMBL" id="CP029527">
    <property type="protein sequence ID" value="AYU80212.1"/>
    <property type="molecule type" value="Genomic_DNA"/>
</dbReference>
<reference evidence="12 13" key="1">
    <citation type="journal article" date="2018" name="Sci. Rep.">
        <title>A complete Leishmania donovani reference genome identifies novel genetic variations associated with virulence.</title>
        <authorList>
            <person name="Lypaczewski P."/>
            <person name="Hoshizaki J."/>
            <person name="Zhang W.-W."/>
            <person name="McCall L.-I."/>
            <person name="Torcivia-Rodriguez J."/>
            <person name="Simonyan V."/>
            <person name="Kaur A."/>
            <person name="Dewar K."/>
            <person name="Matlashewski G."/>
        </authorList>
    </citation>
    <scope>NUCLEOTIDE SEQUENCE [LARGE SCALE GENOMIC DNA]</scope>
    <source>
        <strain evidence="12 13">LdCL</strain>
    </source>
</reference>
<feature type="compositionally biased region" description="Polar residues" evidence="10">
    <location>
        <begin position="657"/>
        <end position="666"/>
    </location>
</feature>
<comment type="catalytic activity">
    <reaction evidence="7">
        <text>L-threonyl-[protein] + ATP = O-phospho-L-threonyl-[protein] + ADP + H(+)</text>
        <dbReference type="Rhea" id="RHEA:46608"/>
        <dbReference type="Rhea" id="RHEA-COMP:11060"/>
        <dbReference type="Rhea" id="RHEA-COMP:11605"/>
        <dbReference type="ChEBI" id="CHEBI:15378"/>
        <dbReference type="ChEBI" id="CHEBI:30013"/>
        <dbReference type="ChEBI" id="CHEBI:30616"/>
        <dbReference type="ChEBI" id="CHEBI:61977"/>
        <dbReference type="ChEBI" id="CHEBI:456216"/>
        <dbReference type="EC" id="2.7.11.22"/>
    </reaction>
</comment>
<dbReference type="PROSITE" id="PS00107">
    <property type="entry name" value="PROTEIN_KINASE_ATP"/>
    <property type="match status" value="1"/>
</dbReference>
<feature type="compositionally biased region" description="Basic and acidic residues" evidence="10">
    <location>
        <begin position="1325"/>
        <end position="1335"/>
    </location>
</feature>
<keyword evidence="5 12" id="KW-0418">Kinase</keyword>
<evidence type="ECO:0000313" key="12">
    <source>
        <dbReference type="EMBL" id="AYU80212.1"/>
    </source>
</evidence>
<feature type="region of interest" description="Disordered" evidence="10">
    <location>
        <begin position="305"/>
        <end position="348"/>
    </location>
</feature>
<feature type="region of interest" description="Disordered" evidence="10">
    <location>
        <begin position="401"/>
        <end position="432"/>
    </location>
</feature>
<evidence type="ECO:0000256" key="3">
    <source>
        <dbReference type="ARBA" id="ARBA00022679"/>
    </source>
</evidence>
<name>A0A3S7X185_LEIDO</name>
<dbReference type="SMART" id="SM00220">
    <property type="entry name" value="S_TKc"/>
    <property type="match status" value="1"/>
</dbReference>
<evidence type="ECO:0000256" key="4">
    <source>
        <dbReference type="ARBA" id="ARBA00022741"/>
    </source>
</evidence>
<dbReference type="InterPro" id="IPR050117">
    <property type="entry name" value="MAPK"/>
</dbReference>
<dbReference type="SUPFAM" id="SSF56112">
    <property type="entry name" value="Protein kinase-like (PK-like)"/>
    <property type="match status" value="1"/>
</dbReference>
<feature type="compositionally biased region" description="Low complexity" evidence="10">
    <location>
        <begin position="1177"/>
        <end position="1189"/>
    </location>
</feature>
<dbReference type="Proteomes" id="UP000274082">
    <property type="component" value="Chromosome 28"/>
</dbReference>
<feature type="compositionally biased region" description="Polar residues" evidence="10">
    <location>
        <begin position="697"/>
        <end position="707"/>
    </location>
</feature>
<dbReference type="VEuPathDB" id="TriTrypDB:LdCL_280010800"/>
<dbReference type="Gene3D" id="3.30.200.20">
    <property type="entry name" value="Phosphorylase Kinase, domain 1"/>
    <property type="match status" value="1"/>
</dbReference>
<dbReference type="Pfam" id="PF00069">
    <property type="entry name" value="Pkinase"/>
    <property type="match status" value="2"/>
</dbReference>
<evidence type="ECO:0000313" key="13">
    <source>
        <dbReference type="Proteomes" id="UP000274082"/>
    </source>
</evidence>
<feature type="compositionally biased region" description="Basic and acidic residues" evidence="10">
    <location>
        <begin position="1410"/>
        <end position="1421"/>
    </location>
</feature>
<evidence type="ECO:0000256" key="2">
    <source>
        <dbReference type="ARBA" id="ARBA00022527"/>
    </source>
</evidence>
<protein>
    <recommendedName>
        <fullName evidence="1">cyclin-dependent kinase</fullName>
        <ecNumber evidence="1">2.7.11.22</ecNumber>
    </recommendedName>
</protein>
<feature type="binding site" evidence="9">
    <location>
        <position position="33"/>
    </location>
    <ligand>
        <name>ATP</name>
        <dbReference type="ChEBI" id="CHEBI:30616"/>
    </ligand>
</feature>
<keyword evidence="4 9" id="KW-0547">Nucleotide-binding</keyword>
<dbReference type="PROSITE" id="PS50011">
    <property type="entry name" value="PROTEIN_KINASE_DOM"/>
    <property type="match status" value="1"/>
</dbReference>
<organism evidence="12 13">
    <name type="scientific">Leishmania donovani</name>
    <dbReference type="NCBI Taxonomy" id="5661"/>
    <lineage>
        <taxon>Eukaryota</taxon>
        <taxon>Discoba</taxon>
        <taxon>Euglenozoa</taxon>
        <taxon>Kinetoplastea</taxon>
        <taxon>Metakinetoplastina</taxon>
        <taxon>Trypanosomatida</taxon>
        <taxon>Trypanosomatidae</taxon>
        <taxon>Leishmaniinae</taxon>
        <taxon>Leishmania</taxon>
    </lineage>
</organism>
<sequence>MDNYDVLEVIGEGTYGVVFKCCDKRTNRIVAVKQFKNFQANAYVRVAMLRELRVEQLLKGEPNVTQLLETFKQKNRLYLVMEYIPRSLLDVLEEVQHGLPEDSLVVLLFTILLGIRSCHRNGIIHRDVKPENILVRDDGTASLCDFGFCRPLPRQLQPQAQQLSISSQDIGPSASPIAESGSFGLRSLPPPNDTPQMCNGASVSSANSAMLSELVLADHQAIMTNYVATRWYRSPEMLLGMPSYTYTVDMWAVGAIMAEAIDGEPLLPGKTELEQLSLIQTRIGDFPAAYEAAVRKRNGGTLRLHSLNPLAAPPQQLRTKSMQQKSRRASDARDAAQKRTESKQGTSSYLTERYGGRIAKAGLNLLHRLLRIDAAERITVEEALGHPYFDSVRGRFDAAPNGARGARNSNGACDEAAEMQPTTAETAGPTPMPLTTTASRQAPLPPLTATGAADCISPLLSMSDAAGGGGSTCLAAAAPPLVEVPFSLVDRVGAGADDDGGGPLQMPCCAERSPRVTTVAWEALSSSPGSRAPCAVASGNSSTTNSSSLSLWTASDTSAEVAPPTDVTVAKDHVSFPRFSSVLVPLHPELPKPTETGCRHASAAACNGAAEGGNSPPPLAPEESNNGGQPVLRRQAASEGANTRATQRDASMHSDDCSSTSLLQSRQSHHSPRDARQLRHRTSSLESGGNVAALRGSDSSPMNTAAQEPSGAGGAVPTTAVSGMDDPASPSVLQSRRTAQRRSGGVVDSRLSSSKISAANACRTTSPSSLPAKTYSFKSIPTSRSKALAPNVVQSTSKYDLMQSAPEDHTEKRRHPSGPVSAPRCQGSGRGVEKGAAANSKGAHTCSSSSSMMSNALRSARGDPGRTGGLGSATKERRSSVGRRIDGHGLHVVPAAPSCVNATTPSSSCRATAQEPAEVSLLRRRSTAKSRPPPQPGRRTSTPTARGGIANGNHHSPTLPRPLFARSSPEAPALLSVSDARVGGGKKRGLSRFVSPHLPREVRPLPAPERVTLLQEIESLEFVVGPPSAVEVLAPVVAAPVSHTPEHAESDTDAGGGTRDRNEGDTRASTIACAEHVVPASQPPEMLDNDVQPNGDRGGGNSSSSLTLGETRRRCSGTASSRAWAAKRDTAASGKTSALVEATTSSKLEDNGRQQSLQRPPHPCGGTGGRPLRMDSNSHSGNTSTHNANATTVGSSRAAPSLIFRSSRTASSPLKLATIHPFSFALQGEGELRELSTNGCHASTSASTGMSFTTPNSVASPPTRRLAPALLRHHHPATAVGACLVQASTSLGPDPVFGSSAFSAHSPLVAKDSAWSPTLSPKPQKRSETDTRRASMESPIVSLSGTRQQRCLSDIPIELSLSEELFADSAACGPRVRHRRHENATPLSTTPPITMPDDLETVVLMGTPPEPRRTNQQRQDEVPCTATWPPTRSGATAMMPTSMPGNSAPFRGLDRDSDGSSAPFEGKGSAAKTEAVDITARTRRHSVAPALFAAAPKGVPALNEDDLTNVCETSSLPMRGSLEARGAENGATTSSRKIPGPALAPPQPLLGGASVLSAQQLHAGGGRRKSRLVL</sequence>
<dbReference type="FunFam" id="3.30.200.20:FF:000049">
    <property type="entry name" value="cyclin-dependent kinase-like 1 isoform X1"/>
    <property type="match status" value="1"/>
</dbReference>
<dbReference type="GO" id="GO:0004693">
    <property type="term" value="F:cyclin-dependent protein serine/threonine kinase activity"/>
    <property type="evidence" value="ECO:0007669"/>
    <property type="project" value="UniProtKB-EC"/>
</dbReference>
<feature type="region of interest" description="Disordered" evidence="10">
    <location>
        <begin position="802"/>
        <end position="966"/>
    </location>
</feature>
<evidence type="ECO:0000256" key="6">
    <source>
        <dbReference type="ARBA" id="ARBA00022840"/>
    </source>
</evidence>
<comment type="catalytic activity">
    <reaction evidence="8">
        <text>L-seryl-[protein] + ATP = O-phospho-L-seryl-[protein] + ADP + H(+)</text>
        <dbReference type="Rhea" id="RHEA:17989"/>
        <dbReference type="Rhea" id="RHEA-COMP:9863"/>
        <dbReference type="Rhea" id="RHEA-COMP:11604"/>
        <dbReference type="ChEBI" id="CHEBI:15378"/>
        <dbReference type="ChEBI" id="CHEBI:29999"/>
        <dbReference type="ChEBI" id="CHEBI:30616"/>
        <dbReference type="ChEBI" id="CHEBI:83421"/>
        <dbReference type="ChEBI" id="CHEBI:456216"/>
        <dbReference type="EC" id="2.7.11.22"/>
    </reaction>
</comment>
<feature type="compositionally biased region" description="Polar residues" evidence="10">
    <location>
        <begin position="900"/>
        <end position="911"/>
    </location>
</feature>
<dbReference type="OrthoDB" id="548217at2759"/>
<evidence type="ECO:0000256" key="7">
    <source>
        <dbReference type="ARBA" id="ARBA00047811"/>
    </source>
</evidence>
<evidence type="ECO:0000259" key="11">
    <source>
        <dbReference type="PROSITE" id="PS50011"/>
    </source>
</evidence>
<gene>
    <name evidence="12" type="ORF">LdCL_280010800</name>
</gene>
<feature type="domain" description="Protein kinase" evidence="11">
    <location>
        <begin position="4"/>
        <end position="389"/>
    </location>
</feature>
<evidence type="ECO:0000256" key="10">
    <source>
        <dbReference type="SAM" id="MobiDB-lite"/>
    </source>
</evidence>
<feature type="compositionally biased region" description="Basic and acidic residues" evidence="10">
    <location>
        <begin position="646"/>
        <end position="656"/>
    </location>
</feature>
<evidence type="ECO:0000256" key="9">
    <source>
        <dbReference type="PROSITE-ProRule" id="PRU10141"/>
    </source>
</evidence>
<feature type="compositionally biased region" description="Polar residues" evidence="10">
    <location>
        <begin position="750"/>
        <end position="775"/>
    </location>
</feature>
<feature type="compositionally biased region" description="Polar residues" evidence="10">
    <location>
        <begin position="1239"/>
        <end position="1260"/>
    </location>
</feature>
<feature type="compositionally biased region" description="Basic and acidic residues" evidence="10">
    <location>
        <begin position="874"/>
        <end position="889"/>
    </location>
</feature>
<evidence type="ECO:0000256" key="1">
    <source>
        <dbReference type="ARBA" id="ARBA00012425"/>
    </source>
</evidence>
<feature type="region of interest" description="Disordered" evidence="10">
    <location>
        <begin position="1041"/>
        <end position="1194"/>
    </location>
</feature>
<dbReference type="InterPro" id="IPR008271">
    <property type="entry name" value="Ser/Thr_kinase_AS"/>
</dbReference>
<evidence type="ECO:0000256" key="5">
    <source>
        <dbReference type="ARBA" id="ARBA00022777"/>
    </source>
</evidence>
<keyword evidence="6 9" id="KW-0067">ATP-binding</keyword>
<dbReference type="PANTHER" id="PTHR24055">
    <property type="entry name" value="MITOGEN-ACTIVATED PROTEIN KINASE"/>
    <property type="match status" value="1"/>
</dbReference>
<keyword evidence="2" id="KW-0723">Serine/threonine-protein kinase</keyword>
<feature type="region of interest" description="Disordered" evidence="10">
    <location>
        <begin position="1518"/>
        <end position="1550"/>
    </location>
</feature>
<feature type="region of interest" description="Disordered" evidence="10">
    <location>
        <begin position="1454"/>
        <end position="1475"/>
    </location>
</feature>
<dbReference type="Gene3D" id="1.10.510.10">
    <property type="entry name" value="Transferase(Phosphotransferase) domain 1"/>
    <property type="match status" value="1"/>
</dbReference>
<dbReference type="VEuPathDB" id="TriTrypDB:LdBPK_280610.1"/>
<feature type="region of interest" description="Disordered" evidence="10">
    <location>
        <begin position="1313"/>
        <end position="1342"/>
    </location>
</feature>
<dbReference type="InterPro" id="IPR017441">
    <property type="entry name" value="Protein_kinase_ATP_BS"/>
</dbReference>
<feature type="region of interest" description="Disordered" evidence="10">
    <location>
        <begin position="1410"/>
        <end position="1441"/>
    </location>
</feature>
<feature type="region of interest" description="Disordered" evidence="10">
    <location>
        <begin position="1239"/>
        <end position="1261"/>
    </location>
</feature>